<dbReference type="Pfam" id="PF00787">
    <property type="entry name" value="PX"/>
    <property type="match status" value="1"/>
</dbReference>
<evidence type="ECO:0000313" key="3">
    <source>
        <dbReference type="EMBL" id="KAG5459554.1"/>
    </source>
</evidence>
<keyword evidence="4" id="KW-1185">Reference proteome</keyword>
<dbReference type="SUPFAM" id="SSF64268">
    <property type="entry name" value="PX domain"/>
    <property type="match status" value="1"/>
</dbReference>
<protein>
    <recommendedName>
        <fullName evidence="2">PX domain-containing protein</fullName>
    </recommendedName>
</protein>
<dbReference type="InterPro" id="IPR036871">
    <property type="entry name" value="PX_dom_sf"/>
</dbReference>
<proteinExistence type="predicted"/>
<reference evidence="3 4" key="1">
    <citation type="journal article" name="Sci. Rep.">
        <title>Genome-scale phylogenetic analyses confirm Olpidium as the closest living zoosporic fungus to the non-flagellated, terrestrial fungi.</title>
        <authorList>
            <person name="Chang Y."/>
            <person name="Rochon D."/>
            <person name="Sekimoto S."/>
            <person name="Wang Y."/>
            <person name="Chovatia M."/>
            <person name="Sandor L."/>
            <person name="Salamov A."/>
            <person name="Grigoriev I.V."/>
            <person name="Stajich J.E."/>
            <person name="Spatafora J.W."/>
        </authorList>
    </citation>
    <scope>NUCLEOTIDE SEQUENCE [LARGE SCALE GENOMIC DNA]</scope>
    <source>
        <strain evidence="3">S191</strain>
    </source>
</reference>
<feature type="region of interest" description="Disordered" evidence="1">
    <location>
        <begin position="110"/>
        <end position="258"/>
    </location>
</feature>
<sequence length="412" mass="44739">PARRSQAQVRRREEEETTAPETLLPGGAQVNGRRRSPMHQEQEEEEEEEEVQEEQDKEQDKEQEEEQANGQTGRTTAAVPPSSNWSDGGARAPASAGFHLLRPAPLMSIYADDEQRHNPFADEEQSHNPFADADKFRRSAADDDDNDDDDREDEKEAEREKEARAQEDGEGRAASRSIAAGTAAPPSDGAGGGPGGDPASAADKRLPSLPQTAPSPASPAASGVPPDSYGPSAFRPRAWDESSASGANPLAGPPDQKDDFAATVAVSLNNDNDAENDVRAPGKYKYQSAAIRVLASQSHSTPAFQITVGEPVKMGDNLNPYIAYKLHGDPAMKRARSSERAAQVPEFAVPMSRRPRGQTSMSSFRKREFTVIRRYRDFLWLYNQLTNGNPGVIVPPPPEKQSLGTSGFNSRL</sequence>
<feature type="compositionally biased region" description="Acidic residues" evidence="1">
    <location>
        <begin position="142"/>
        <end position="153"/>
    </location>
</feature>
<dbReference type="AlphaFoldDB" id="A0A8H7ZU62"/>
<dbReference type="Gene3D" id="3.30.1520.10">
    <property type="entry name" value="Phox-like domain"/>
    <property type="match status" value="1"/>
</dbReference>
<feature type="domain" description="PX" evidence="2">
    <location>
        <begin position="302"/>
        <end position="412"/>
    </location>
</feature>
<comment type="caution">
    <text evidence="3">The sequence shown here is derived from an EMBL/GenBank/DDBJ whole genome shotgun (WGS) entry which is preliminary data.</text>
</comment>
<feature type="region of interest" description="Disordered" evidence="1">
    <location>
        <begin position="1"/>
        <end position="96"/>
    </location>
</feature>
<evidence type="ECO:0000259" key="2">
    <source>
        <dbReference type="PROSITE" id="PS50195"/>
    </source>
</evidence>
<dbReference type="GO" id="GO:0035091">
    <property type="term" value="F:phosphatidylinositol binding"/>
    <property type="evidence" value="ECO:0007669"/>
    <property type="project" value="InterPro"/>
</dbReference>
<dbReference type="GO" id="GO:0005768">
    <property type="term" value="C:endosome"/>
    <property type="evidence" value="ECO:0007669"/>
    <property type="project" value="TreeGrafter"/>
</dbReference>
<dbReference type="PANTHER" id="PTHR10555:SF170">
    <property type="entry name" value="FI18122P1"/>
    <property type="match status" value="1"/>
</dbReference>
<feature type="region of interest" description="Disordered" evidence="1">
    <location>
        <begin position="392"/>
        <end position="412"/>
    </location>
</feature>
<feature type="compositionally biased region" description="Polar residues" evidence="1">
    <location>
        <begin position="68"/>
        <end position="86"/>
    </location>
</feature>
<dbReference type="PANTHER" id="PTHR10555">
    <property type="entry name" value="SORTING NEXIN"/>
    <property type="match status" value="1"/>
</dbReference>
<dbReference type="EMBL" id="JAEFCI010006644">
    <property type="protein sequence ID" value="KAG5459554.1"/>
    <property type="molecule type" value="Genomic_DNA"/>
</dbReference>
<feature type="compositionally biased region" description="Basic and acidic residues" evidence="1">
    <location>
        <begin position="113"/>
        <end position="141"/>
    </location>
</feature>
<feature type="compositionally biased region" description="Low complexity" evidence="1">
    <location>
        <begin position="174"/>
        <end position="188"/>
    </location>
</feature>
<dbReference type="PROSITE" id="PS50195">
    <property type="entry name" value="PX"/>
    <property type="match status" value="1"/>
</dbReference>
<dbReference type="OrthoDB" id="271164at2759"/>
<evidence type="ECO:0000256" key="1">
    <source>
        <dbReference type="SAM" id="MobiDB-lite"/>
    </source>
</evidence>
<dbReference type="Proteomes" id="UP000673691">
    <property type="component" value="Unassembled WGS sequence"/>
</dbReference>
<name>A0A8H7ZU62_9FUNG</name>
<accession>A0A8H7ZU62</accession>
<feature type="compositionally biased region" description="Basic and acidic residues" evidence="1">
    <location>
        <begin position="154"/>
        <end position="173"/>
    </location>
</feature>
<feature type="compositionally biased region" description="Polar residues" evidence="1">
    <location>
        <begin position="402"/>
        <end position="412"/>
    </location>
</feature>
<evidence type="ECO:0000313" key="4">
    <source>
        <dbReference type="Proteomes" id="UP000673691"/>
    </source>
</evidence>
<feature type="compositionally biased region" description="Acidic residues" evidence="1">
    <location>
        <begin position="42"/>
        <end position="67"/>
    </location>
</feature>
<feature type="non-terminal residue" evidence="3">
    <location>
        <position position="1"/>
    </location>
</feature>
<organism evidence="3 4">
    <name type="scientific">Olpidium bornovanus</name>
    <dbReference type="NCBI Taxonomy" id="278681"/>
    <lineage>
        <taxon>Eukaryota</taxon>
        <taxon>Fungi</taxon>
        <taxon>Fungi incertae sedis</taxon>
        <taxon>Olpidiomycota</taxon>
        <taxon>Olpidiomycotina</taxon>
        <taxon>Olpidiomycetes</taxon>
        <taxon>Olpidiales</taxon>
        <taxon>Olpidiaceae</taxon>
        <taxon>Olpidium</taxon>
    </lineage>
</organism>
<gene>
    <name evidence="3" type="ORF">BJ554DRAFT_31</name>
</gene>
<feature type="compositionally biased region" description="Low complexity" evidence="1">
    <location>
        <begin position="197"/>
        <end position="227"/>
    </location>
</feature>
<dbReference type="InterPro" id="IPR001683">
    <property type="entry name" value="PX_dom"/>
</dbReference>